<proteinExistence type="predicted"/>
<evidence type="ECO:0000256" key="1">
    <source>
        <dbReference type="SAM" id="MobiDB-lite"/>
    </source>
</evidence>
<reference evidence="3" key="1">
    <citation type="submission" date="2020-12" db="EMBL/GenBank/DDBJ databases">
        <title>Sanguibacter suaedae sp. nov., isolated from Suaeda aralocaspica.</title>
        <authorList>
            <person name="Ma Q."/>
        </authorList>
    </citation>
    <scope>NUCLEOTIDE SEQUENCE</scope>
    <source>
        <strain evidence="3">YZGR15</strain>
    </source>
</reference>
<evidence type="ECO:0000313" key="4">
    <source>
        <dbReference type="Proteomes" id="UP000602087"/>
    </source>
</evidence>
<comment type="caution">
    <text evidence="3">The sequence shown here is derived from an EMBL/GenBank/DDBJ whole genome shotgun (WGS) entry which is preliminary data.</text>
</comment>
<dbReference type="EMBL" id="JAEINH010000012">
    <property type="protein sequence ID" value="MBI9115901.1"/>
    <property type="molecule type" value="Genomic_DNA"/>
</dbReference>
<feature type="transmembrane region" description="Helical" evidence="2">
    <location>
        <begin position="181"/>
        <end position="200"/>
    </location>
</feature>
<organism evidence="3 4">
    <name type="scientific">Sanguibacter suaedae</name>
    <dbReference type="NCBI Taxonomy" id="2795737"/>
    <lineage>
        <taxon>Bacteria</taxon>
        <taxon>Bacillati</taxon>
        <taxon>Actinomycetota</taxon>
        <taxon>Actinomycetes</taxon>
        <taxon>Micrococcales</taxon>
        <taxon>Sanguibacteraceae</taxon>
        <taxon>Sanguibacter</taxon>
    </lineage>
</organism>
<gene>
    <name evidence="3" type="ORF">JAV76_12840</name>
</gene>
<protein>
    <submittedName>
        <fullName evidence="3">Uncharacterized protein</fullName>
    </submittedName>
</protein>
<accession>A0A934MC11</accession>
<dbReference type="Proteomes" id="UP000602087">
    <property type="component" value="Unassembled WGS sequence"/>
</dbReference>
<keyword evidence="2" id="KW-0472">Membrane</keyword>
<keyword evidence="4" id="KW-1185">Reference proteome</keyword>
<keyword evidence="2" id="KW-1133">Transmembrane helix</keyword>
<name>A0A934MC11_9MICO</name>
<evidence type="ECO:0000256" key="2">
    <source>
        <dbReference type="SAM" id="Phobius"/>
    </source>
</evidence>
<sequence length="216" mass="24099">METRWSRWRQARRLRSGDGRPMPRFRWWQIFSRSVFAIDLRGPDGRARNHCVDVRPWGDRDDGEVRARLYVDGALELVSRVPARFPVPGGEIEVAVGSFGMKRCHHVGDDRTSTPLTPHPRSAEGRRAHLDRAHPTLSRTVGAVSLALVLVGLCLALPPIIEPISQIPPIAESVGTFESPVDLPLWLEITLGILAVLGSVERALRLRSTWIDDLAS</sequence>
<feature type="region of interest" description="Disordered" evidence="1">
    <location>
        <begin position="107"/>
        <end position="127"/>
    </location>
</feature>
<evidence type="ECO:0000313" key="3">
    <source>
        <dbReference type="EMBL" id="MBI9115901.1"/>
    </source>
</evidence>
<keyword evidence="2" id="KW-0812">Transmembrane</keyword>
<dbReference type="AlphaFoldDB" id="A0A934MC11"/>
<feature type="transmembrane region" description="Helical" evidence="2">
    <location>
        <begin position="141"/>
        <end position="161"/>
    </location>
</feature>